<dbReference type="InterPro" id="IPR036942">
    <property type="entry name" value="Beta-barrel_TonB_sf"/>
</dbReference>
<dbReference type="Gene3D" id="2.40.170.20">
    <property type="entry name" value="TonB-dependent receptor, beta-barrel domain"/>
    <property type="match status" value="1"/>
</dbReference>
<evidence type="ECO:0000313" key="7">
    <source>
        <dbReference type="Proteomes" id="UP000295210"/>
    </source>
</evidence>
<keyword evidence="7" id="KW-1185">Reference proteome</keyword>
<evidence type="ECO:0000256" key="3">
    <source>
        <dbReference type="ARBA" id="ARBA00023237"/>
    </source>
</evidence>
<evidence type="ECO:0000256" key="2">
    <source>
        <dbReference type="ARBA" id="ARBA00023136"/>
    </source>
</evidence>
<feature type="domain" description="TonB-dependent receptor plug" evidence="5">
    <location>
        <begin position="135"/>
        <end position="241"/>
    </location>
</feature>
<keyword evidence="6" id="KW-0675">Receptor</keyword>
<dbReference type="SUPFAM" id="SSF49464">
    <property type="entry name" value="Carboxypeptidase regulatory domain-like"/>
    <property type="match status" value="1"/>
</dbReference>
<comment type="subcellular location">
    <subcellularLocation>
        <location evidence="1">Cell outer membrane</location>
    </subcellularLocation>
</comment>
<dbReference type="InterPro" id="IPR008969">
    <property type="entry name" value="CarboxyPept-like_regulatory"/>
</dbReference>
<dbReference type="Gene3D" id="2.170.130.10">
    <property type="entry name" value="TonB-dependent receptor, plug domain"/>
    <property type="match status" value="1"/>
</dbReference>
<dbReference type="SUPFAM" id="SSF56935">
    <property type="entry name" value="Porins"/>
    <property type="match status" value="1"/>
</dbReference>
<feature type="chain" id="PRO_5020602751" evidence="4">
    <location>
        <begin position="21"/>
        <end position="861"/>
    </location>
</feature>
<accession>A0A4V2PUT5</accession>
<keyword evidence="3" id="KW-0998">Cell outer membrane</keyword>
<dbReference type="GO" id="GO:0009279">
    <property type="term" value="C:cell outer membrane"/>
    <property type="evidence" value="ECO:0007669"/>
    <property type="project" value="UniProtKB-SubCell"/>
</dbReference>
<evidence type="ECO:0000259" key="5">
    <source>
        <dbReference type="Pfam" id="PF07715"/>
    </source>
</evidence>
<dbReference type="Pfam" id="PF07715">
    <property type="entry name" value="Plug"/>
    <property type="match status" value="1"/>
</dbReference>
<dbReference type="Proteomes" id="UP000295210">
    <property type="component" value="Unassembled WGS sequence"/>
</dbReference>
<gene>
    <name evidence="6" type="ORF">C7378_2969</name>
</gene>
<proteinExistence type="predicted"/>
<keyword evidence="2" id="KW-0472">Membrane</keyword>
<evidence type="ECO:0000256" key="1">
    <source>
        <dbReference type="ARBA" id="ARBA00004442"/>
    </source>
</evidence>
<protein>
    <submittedName>
        <fullName evidence="6">Iron complex outermembrane receptor protein</fullName>
    </submittedName>
</protein>
<dbReference type="EMBL" id="SMGK01000005">
    <property type="protein sequence ID" value="TCK71681.1"/>
    <property type="molecule type" value="Genomic_DNA"/>
</dbReference>
<dbReference type="OrthoDB" id="101294at2"/>
<dbReference type="AlphaFoldDB" id="A0A4V2PUT5"/>
<dbReference type="RefSeq" id="WP_131998360.1">
    <property type="nucleotide sequence ID" value="NZ_SMGK01000005.1"/>
</dbReference>
<reference evidence="6 7" key="1">
    <citation type="submission" date="2019-03" db="EMBL/GenBank/DDBJ databases">
        <title>Genomic Encyclopedia of Type Strains, Phase IV (KMG-IV): sequencing the most valuable type-strain genomes for metagenomic binning, comparative biology and taxonomic classification.</title>
        <authorList>
            <person name="Goeker M."/>
        </authorList>
    </citation>
    <scope>NUCLEOTIDE SEQUENCE [LARGE SCALE GENOMIC DNA]</scope>
    <source>
        <strain evidence="6 7">DSM 103428</strain>
    </source>
</reference>
<feature type="signal peptide" evidence="4">
    <location>
        <begin position="1"/>
        <end position="20"/>
    </location>
</feature>
<dbReference type="Pfam" id="PF13620">
    <property type="entry name" value="CarboxypepD_reg"/>
    <property type="match status" value="1"/>
</dbReference>
<keyword evidence="4" id="KW-0732">Signal</keyword>
<evidence type="ECO:0000313" key="6">
    <source>
        <dbReference type="EMBL" id="TCK71681.1"/>
    </source>
</evidence>
<comment type="caution">
    <text evidence="6">The sequence shown here is derived from an EMBL/GenBank/DDBJ whole genome shotgun (WGS) entry which is preliminary data.</text>
</comment>
<name>A0A4V2PUT5_9BACT</name>
<dbReference type="InterPro" id="IPR037066">
    <property type="entry name" value="Plug_dom_sf"/>
</dbReference>
<sequence length="861" mass="92193">MRKAAVVCAVMFFSVLFARAASPSAINGHVLDSSGAAIPGADITLTSVATGVTTHVSTAADGSYAISGLANGSYTLVVVKDGFAAAKPTTLMIQPGQIITSDIAMSVSSASESVVVHGDVVSGATPAPTQQQIFNSDQTIRVIDRKQMDIAGPVAGAAQLIATTPGANVTGYGNTGATKYTVSLNGINQGWGGYGGFTGGGSLGVTFDGVPIVDPATGLWQSPSIPETQMIQNLNVTYGPGDPAERWYTNIGGAVEFTPIQPTAKPHADLFLTYGSYNQKDLTLNAASGLYHGWSSVLSFGAGSGDDFRVSPDGFTNPSKDWALLVKTVKNFQDNSFEFGGYYAHAGGYRSQVILTDPNPAVTVDGQPGSLQYSQKTSGYYSTLPYNSYNKYDTNDMALIYGRQNIKLDDTMSLQNLAWFMRIDRTHYRINDVYGGGPQLREWNNPHTDTVGDRLFFTKRLPMNTISGGGYYIHSLYNSRNNFYNPADGGSKRVVNAGGKIRSTYFNQDDFAVSLQDDVHPISWLHVTPGIRFVGFQTNFADHAAQDFTLGPGAVLSTVCRYIPNVGEKNTATNQGACPAAQENRTGIEPSANATITARPWLTIYGGYLEALKAPQVGGGGGLFQSVDPSSYHLARQRYYQAGFKTHAEGTGLLNSFILGAEYFHQNYANQEIDIGLANGNTISTNGTSSYHGVNAFVDDDPVTNLHLFANASLERATYTYYVIAYNPNGTPGASYNGSAVPYVPASTVNIGAYYNFKPTDNLTIQPTASFQFIGRQHIFDNSLGAPSPLTMASYETLNMGAKAPFHHFDLNVMALNVLNKQYNEYEYISSGGYFGTPTGGYALAYPAAPFTIYGGATFHF</sequence>
<organism evidence="6 7">
    <name type="scientific">Acidipila rosea</name>
    <dbReference type="NCBI Taxonomy" id="768535"/>
    <lineage>
        <taxon>Bacteria</taxon>
        <taxon>Pseudomonadati</taxon>
        <taxon>Acidobacteriota</taxon>
        <taxon>Terriglobia</taxon>
        <taxon>Terriglobales</taxon>
        <taxon>Acidobacteriaceae</taxon>
        <taxon>Acidipila</taxon>
    </lineage>
</organism>
<dbReference type="InterPro" id="IPR012910">
    <property type="entry name" value="Plug_dom"/>
</dbReference>
<evidence type="ECO:0000256" key="4">
    <source>
        <dbReference type="SAM" id="SignalP"/>
    </source>
</evidence>
<dbReference type="Gene3D" id="2.60.40.1120">
    <property type="entry name" value="Carboxypeptidase-like, regulatory domain"/>
    <property type="match status" value="1"/>
</dbReference>